<dbReference type="PANTHER" id="PTHR33908:SF11">
    <property type="entry name" value="MEMBRANE PROTEIN"/>
    <property type="match status" value="1"/>
</dbReference>
<dbReference type="InterPro" id="IPR050297">
    <property type="entry name" value="LipidA_mod_glycosyltrf_83"/>
</dbReference>
<keyword evidence="2" id="KW-1003">Cell membrane</keyword>
<accession>A0A2M6WWK9</accession>
<reference evidence="11" key="1">
    <citation type="submission" date="2017-09" db="EMBL/GenBank/DDBJ databases">
        <title>Depth-based differentiation of microbial function through sediment-hosted aquifers and enrichment of novel symbionts in the deep terrestrial subsurface.</title>
        <authorList>
            <person name="Probst A.J."/>
            <person name="Ladd B."/>
            <person name="Jarett J.K."/>
            <person name="Geller-Mcgrath D.E."/>
            <person name="Sieber C.M.K."/>
            <person name="Emerson J.B."/>
            <person name="Anantharaman K."/>
            <person name="Thomas B.C."/>
            <person name="Malmstrom R."/>
            <person name="Stieglmeier M."/>
            <person name="Klingl A."/>
            <person name="Woyke T."/>
            <person name="Ryan C.M."/>
            <person name="Banfield J.F."/>
        </authorList>
    </citation>
    <scope>NUCLEOTIDE SEQUENCE [LARGE SCALE GENOMIC DNA]</scope>
</reference>
<dbReference type="AlphaFoldDB" id="A0A2M6WWK9"/>
<evidence type="ECO:0000313" key="10">
    <source>
        <dbReference type="EMBL" id="PIT97162.1"/>
    </source>
</evidence>
<keyword evidence="7 8" id="KW-0472">Membrane</keyword>
<gene>
    <name evidence="10" type="ORF">COT77_02945</name>
</gene>
<feature type="transmembrane region" description="Helical" evidence="8">
    <location>
        <begin position="116"/>
        <end position="135"/>
    </location>
</feature>
<dbReference type="PANTHER" id="PTHR33908">
    <property type="entry name" value="MANNOSYLTRANSFERASE YKCB-RELATED"/>
    <property type="match status" value="1"/>
</dbReference>
<feature type="transmembrane region" description="Helical" evidence="8">
    <location>
        <begin position="167"/>
        <end position="183"/>
    </location>
</feature>
<keyword evidence="4" id="KW-0808">Transferase</keyword>
<evidence type="ECO:0000256" key="7">
    <source>
        <dbReference type="ARBA" id="ARBA00023136"/>
    </source>
</evidence>
<evidence type="ECO:0000256" key="3">
    <source>
        <dbReference type="ARBA" id="ARBA00022676"/>
    </source>
</evidence>
<evidence type="ECO:0000256" key="6">
    <source>
        <dbReference type="ARBA" id="ARBA00022989"/>
    </source>
</evidence>
<feature type="transmembrane region" description="Helical" evidence="8">
    <location>
        <begin position="360"/>
        <end position="382"/>
    </location>
</feature>
<feature type="transmembrane region" description="Helical" evidence="8">
    <location>
        <begin position="141"/>
        <end position="160"/>
    </location>
</feature>
<protein>
    <recommendedName>
        <fullName evidence="9">Membrane protein 6-pyruvoyl-tetrahydropterin synthase-related domain-containing protein</fullName>
    </recommendedName>
</protein>
<feature type="domain" description="Membrane protein 6-pyruvoyl-tetrahydropterin synthase-related" evidence="9">
    <location>
        <begin position="100"/>
        <end position="433"/>
    </location>
</feature>
<feature type="transmembrane region" description="Helical" evidence="8">
    <location>
        <begin position="89"/>
        <end position="109"/>
    </location>
</feature>
<dbReference type="EMBL" id="PEZV01000031">
    <property type="protein sequence ID" value="PIT97162.1"/>
    <property type="molecule type" value="Genomic_DNA"/>
</dbReference>
<dbReference type="GO" id="GO:0009103">
    <property type="term" value="P:lipopolysaccharide biosynthetic process"/>
    <property type="evidence" value="ECO:0007669"/>
    <property type="project" value="UniProtKB-ARBA"/>
</dbReference>
<dbReference type="InterPro" id="IPR018776">
    <property type="entry name" value="Membrane_prot_PTPS-rel_domain"/>
</dbReference>
<comment type="caution">
    <text evidence="10">The sequence shown here is derived from an EMBL/GenBank/DDBJ whole genome shotgun (WGS) entry which is preliminary data.</text>
</comment>
<dbReference type="Pfam" id="PF10131">
    <property type="entry name" value="PTPS_related"/>
    <property type="match status" value="1"/>
</dbReference>
<feature type="transmembrane region" description="Helical" evidence="8">
    <location>
        <begin position="334"/>
        <end position="353"/>
    </location>
</feature>
<feature type="transmembrane region" description="Helical" evidence="8">
    <location>
        <begin position="304"/>
        <end position="322"/>
    </location>
</feature>
<dbReference type="GO" id="GO:0005886">
    <property type="term" value="C:plasma membrane"/>
    <property type="evidence" value="ECO:0007669"/>
    <property type="project" value="UniProtKB-SubCell"/>
</dbReference>
<evidence type="ECO:0000256" key="4">
    <source>
        <dbReference type="ARBA" id="ARBA00022679"/>
    </source>
</evidence>
<evidence type="ECO:0000256" key="1">
    <source>
        <dbReference type="ARBA" id="ARBA00004651"/>
    </source>
</evidence>
<feature type="transmembrane region" description="Helical" evidence="8">
    <location>
        <begin position="218"/>
        <end position="238"/>
    </location>
</feature>
<keyword evidence="5 8" id="KW-0812">Transmembrane</keyword>
<evidence type="ECO:0000256" key="5">
    <source>
        <dbReference type="ARBA" id="ARBA00022692"/>
    </source>
</evidence>
<organism evidence="10 11">
    <name type="scientific">Candidatus Berkelbacteria bacterium CG10_big_fil_rev_8_21_14_0_10_41_12</name>
    <dbReference type="NCBI Taxonomy" id="1974513"/>
    <lineage>
        <taxon>Bacteria</taxon>
        <taxon>Candidatus Berkelbacteria</taxon>
    </lineage>
</organism>
<evidence type="ECO:0000256" key="8">
    <source>
        <dbReference type="SAM" id="Phobius"/>
    </source>
</evidence>
<comment type="subcellular location">
    <subcellularLocation>
        <location evidence="1">Cell membrane</location>
        <topology evidence="1">Multi-pass membrane protein</topology>
    </subcellularLocation>
</comment>
<keyword evidence="6 8" id="KW-1133">Transmembrane helix</keyword>
<feature type="transmembrane region" description="Helical" evidence="8">
    <location>
        <begin position="270"/>
        <end position="292"/>
    </location>
</feature>
<keyword evidence="3" id="KW-0328">Glycosyltransferase</keyword>
<evidence type="ECO:0000259" key="9">
    <source>
        <dbReference type="Pfam" id="PF10131"/>
    </source>
</evidence>
<evidence type="ECO:0000256" key="2">
    <source>
        <dbReference type="ARBA" id="ARBA00022475"/>
    </source>
</evidence>
<sequence length="520" mass="58404">MNKNLKFQEDQINWMIAIFIILAIALRLYLLYFPIFFFGYLVPPGDDAVRHYEMIKSILSGNFNTDYPWLFHLFVAGIAKISGFNVIDILKFLAPALVVLPSIAIYIFLRRSFGRMSALIGFVIVLWASNYALVAYGDGNYPNIIAGGLFLPLTLLFLLLSFRQRRLSYYLLTAIFAVLTLLTHHLSAVYLLVITLVYLIVLGAWNKFETIASNYRRTAVFILILLGAAILLVLASPFRSMFAEVFHSIAQSGSFSAGTSFSLPPEFSEYASQIGPFVYYGGLVGMIFLIYLLGQPKTRINKPALLLILVWFIVAYGFSRFSQVGLPGRFARETAVPLIMAEAIMVWCFIQAMQTNAQKIVAALGFGLIIILELVQVNGGAYRSPDFFKRMIWFDANDKRSADTIELIVPQDEVVLANPTTPYLPIFTSRKIVFVSLDKTPNLSALRAYAKAVEAHYVFIGTKTSANPDEETYPFFNNFDKISKNLQNDLSKCESITVPDSNFAIYDLANCLNQKSKISQ</sequence>
<name>A0A2M6WWK9_9BACT</name>
<dbReference type="Proteomes" id="UP000228596">
    <property type="component" value="Unassembled WGS sequence"/>
</dbReference>
<dbReference type="GO" id="GO:0016763">
    <property type="term" value="F:pentosyltransferase activity"/>
    <property type="evidence" value="ECO:0007669"/>
    <property type="project" value="TreeGrafter"/>
</dbReference>
<feature type="transmembrane region" description="Helical" evidence="8">
    <location>
        <begin position="189"/>
        <end position="206"/>
    </location>
</feature>
<proteinExistence type="predicted"/>
<evidence type="ECO:0000313" key="11">
    <source>
        <dbReference type="Proteomes" id="UP000228596"/>
    </source>
</evidence>
<feature type="transmembrane region" description="Helical" evidence="8">
    <location>
        <begin position="12"/>
        <end position="42"/>
    </location>
</feature>